<protein>
    <submittedName>
        <fullName evidence="2 3">Uncharacterized protein</fullName>
    </submittedName>
</protein>
<dbReference type="AlphaFoldDB" id="A0A084W6X7"/>
<organism evidence="2">
    <name type="scientific">Anopheles sinensis</name>
    <name type="common">Mosquito</name>
    <dbReference type="NCBI Taxonomy" id="74873"/>
    <lineage>
        <taxon>Eukaryota</taxon>
        <taxon>Metazoa</taxon>
        <taxon>Ecdysozoa</taxon>
        <taxon>Arthropoda</taxon>
        <taxon>Hexapoda</taxon>
        <taxon>Insecta</taxon>
        <taxon>Pterygota</taxon>
        <taxon>Neoptera</taxon>
        <taxon>Endopterygota</taxon>
        <taxon>Diptera</taxon>
        <taxon>Nematocera</taxon>
        <taxon>Culicoidea</taxon>
        <taxon>Culicidae</taxon>
        <taxon>Anophelinae</taxon>
        <taxon>Anopheles</taxon>
    </lineage>
</organism>
<accession>A0A084W6X7</accession>
<evidence type="ECO:0000256" key="1">
    <source>
        <dbReference type="SAM" id="MobiDB-lite"/>
    </source>
</evidence>
<dbReference type="Proteomes" id="UP000030765">
    <property type="component" value="Unassembled WGS sequence"/>
</dbReference>
<reference evidence="2 4" key="1">
    <citation type="journal article" date="2014" name="BMC Genomics">
        <title>Genome sequence of Anopheles sinensis provides insight into genetics basis of mosquito competence for malaria parasites.</title>
        <authorList>
            <person name="Zhou D."/>
            <person name="Zhang D."/>
            <person name="Ding G."/>
            <person name="Shi L."/>
            <person name="Hou Q."/>
            <person name="Ye Y."/>
            <person name="Xu Y."/>
            <person name="Zhou H."/>
            <person name="Xiong C."/>
            <person name="Li S."/>
            <person name="Yu J."/>
            <person name="Hong S."/>
            <person name="Yu X."/>
            <person name="Zou P."/>
            <person name="Chen C."/>
            <person name="Chang X."/>
            <person name="Wang W."/>
            <person name="Lv Y."/>
            <person name="Sun Y."/>
            <person name="Ma L."/>
            <person name="Shen B."/>
            <person name="Zhu C."/>
        </authorList>
    </citation>
    <scope>NUCLEOTIDE SEQUENCE [LARGE SCALE GENOMIC DNA]</scope>
</reference>
<sequence length="95" mass="10633">MALAPPEGCAHWQTREDALFSPGGLRLQRRALFFWEALSTPPSRRSSNRHANVCGSDDESRAELCEVQGAPDICNSSIMSPLEPTSHPWPQRWTE</sequence>
<evidence type="ECO:0000313" key="3">
    <source>
        <dbReference type="EnsemblMetazoa" id="ASIC013964-PA"/>
    </source>
</evidence>
<dbReference type="EMBL" id="KE525312">
    <property type="protein sequence ID" value="KFB45971.1"/>
    <property type="molecule type" value="Genomic_DNA"/>
</dbReference>
<evidence type="ECO:0000313" key="2">
    <source>
        <dbReference type="EMBL" id="KFB45971.1"/>
    </source>
</evidence>
<reference evidence="3" key="2">
    <citation type="submission" date="2020-05" db="UniProtKB">
        <authorList>
            <consortium name="EnsemblMetazoa"/>
        </authorList>
    </citation>
    <scope>IDENTIFICATION</scope>
</reference>
<keyword evidence="4" id="KW-1185">Reference proteome</keyword>
<dbReference type="EMBL" id="ATLV01021037">
    <property type="status" value="NOT_ANNOTATED_CDS"/>
    <property type="molecule type" value="Genomic_DNA"/>
</dbReference>
<evidence type="ECO:0000313" key="4">
    <source>
        <dbReference type="Proteomes" id="UP000030765"/>
    </source>
</evidence>
<name>A0A084W6X7_ANOSI</name>
<feature type="region of interest" description="Disordered" evidence="1">
    <location>
        <begin position="76"/>
        <end position="95"/>
    </location>
</feature>
<proteinExistence type="predicted"/>
<dbReference type="EnsemblMetazoa" id="ASIC013964-RA">
    <property type="protein sequence ID" value="ASIC013964-PA"/>
    <property type="gene ID" value="ASIC013964"/>
</dbReference>
<dbReference type="VEuPathDB" id="VectorBase:ASIC013964"/>
<gene>
    <name evidence="2" type="ORF">ZHAS_00013964</name>
</gene>